<keyword evidence="3" id="KW-0808">Transferase</keyword>
<feature type="compositionally biased region" description="Polar residues" evidence="8">
    <location>
        <begin position="577"/>
        <end position="592"/>
    </location>
</feature>
<evidence type="ECO:0000256" key="1">
    <source>
        <dbReference type="ARBA" id="ARBA00012513"/>
    </source>
</evidence>
<keyword evidence="2 10" id="KW-0723">Serine/threonine-protein kinase</keyword>
<accession>C7PZ47</accession>
<protein>
    <recommendedName>
        <fullName evidence="1">non-specific serine/threonine protein kinase</fullName>
        <ecNumber evidence="1">2.7.11.1</ecNumber>
    </recommendedName>
</protein>
<dbReference type="InterPro" id="IPR017441">
    <property type="entry name" value="Protein_kinase_ATP_BS"/>
</dbReference>
<reference evidence="10 11" key="1">
    <citation type="journal article" date="2009" name="Stand. Genomic Sci.">
        <title>Complete genome sequence of Catenulispora acidiphila type strain (ID 139908).</title>
        <authorList>
            <person name="Copeland A."/>
            <person name="Lapidus A."/>
            <person name="Glavina Del Rio T."/>
            <person name="Nolan M."/>
            <person name="Lucas S."/>
            <person name="Chen F."/>
            <person name="Tice H."/>
            <person name="Cheng J.F."/>
            <person name="Bruce D."/>
            <person name="Goodwin L."/>
            <person name="Pitluck S."/>
            <person name="Mikhailova N."/>
            <person name="Pati A."/>
            <person name="Ivanova N."/>
            <person name="Mavromatis K."/>
            <person name="Chen A."/>
            <person name="Palaniappan K."/>
            <person name="Chain P."/>
            <person name="Land M."/>
            <person name="Hauser L."/>
            <person name="Chang Y.J."/>
            <person name="Jeffries C.D."/>
            <person name="Chertkov O."/>
            <person name="Brettin T."/>
            <person name="Detter J.C."/>
            <person name="Han C."/>
            <person name="Ali Z."/>
            <person name="Tindall B.J."/>
            <person name="Goker M."/>
            <person name="Bristow J."/>
            <person name="Eisen J.A."/>
            <person name="Markowitz V."/>
            <person name="Hugenholtz P."/>
            <person name="Kyrpides N.C."/>
            <person name="Klenk H.P."/>
        </authorList>
    </citation>
    <scope>NUCLEOTIDE SEQUENCE [LARGE SCALE GENOMIC DNA]</scope>
    <source>
        <strain evidence="11">DSM 44928 / JCM 14897 / NBRC 102108 / NRRL B-24433 / ID139908</strain>
    </source>
</reference>
<dbReference type="PANTHER" id="PTHR43289:SF6">
    <property type="entry name" value="SERINE_THREONINE-PROTEIN KINASE NEKL-3"/>
    <property type="match status" value="1"/>
</dbReference>
<feature type="compositionally biased region" description="Gly residues" evidence="8">
    <location>
        <begin position="292"/>
        <end position="301"/>
    </location>
</feature>
<keyword evidence="6 7" id="KW-0067">ATP-binding</keyword>
<dbReference type="Proteomes" id="UP000000851">
    <property type="component" value="Chromosome"/>
</dbReference>
<dbReference type="PROSITE" id="PS50011">
    <property type="entry name" value="PROTEIN_KINASE_DOM"/>
    <property type="match status" value="1"/>
</dbReference>
<evidence type="ECO:0000256" key="8">
    <source>
        <dbReference type="SAM" id="MobiDB-lite"/>
    </source>
</evidence>
<dbReference type="PROSITE" id="PS00107">
    <property type="entry name" value="PROTEIN_KINASE_ATP"/>
    <property type="match status" value="1"/>
</dbReference>
<dbReference type="EC" id="2.7.11.1" evidence="1"/>
<keyword evidence="5 10" id="KW-0418">Kinase</keyword>
<dbReference type="eggNOG" id="COG0515">
    <property type="taxonomic scope" value="Bacteria"/>
</dbReference>
<dbReference type="InterPro" id="IPR000719">
    <property type="entry name" value="Prot_kinase_dom"/>
</dbReference>
<dbReference type="GO" id="GO:0004674">
    <property type="term" value="F:protein serine/threonine kinase activity"/>
    <property type="evidence" value="ECO:0007669"/>
    <property type="project" value="UniProtKB-KW"/>
</dbReference>
<dbReference type="EMBL" id="CP001700">
    <property type="protein sequence ID" value="ACU69603.1"/>
    <property type="molecule type" value="Genomic_DNA"/>
</dbReference>
<evidence type="ECO:0000256" key="4">
    <source>
        <dbReference type="ARBA" id="ARBA00022741"/>
    </source>
</evidence>
<dbReference type="InterPro" id="IPR011009">
    <property type="entry name" value="Kinase-like_dom_sf"/>
</dbReference>
<dbReference type="InterPro" id="IPR008271">
    <property type="entry name" value="Ser/Thr_kinase_AS"/>
</dbReference>
<feature type="region of interest" description="Disordered" evidence="8">
    <location>
        <begin position="432"/>
        <end position="481"/>
    </location>
</feature>
<evidence type="ECO:0000256" key="7">
    <source>
        <dbReference type="PROSITE-ProRule" id="PRU10141"/>
    </source>
</evidence>
<feature type="compositionally biased region" description="Low complexity" evidence="8">
    <location>
        <begin position="556"/>
        <end position="574"/>
    </location>
</feature>
<evidence type="ECO:0000313" key="11">
    <source>
        <dbReference type="Proteomes" id="UP000000851"/>
    </source>
</evidence>
<feature type="domain" description="Protein kinase" evidence="9">
    <location>
        <begin position="14"/>
        <end position="278"/>
    </location>
</feature>
<sequence>MAGSRPGEVLNDRYELIDRIGGGSMGEVWRSRDLVLGRTVAVKIVLPALLDTPTFRARFVAEARVMAMMDHPGIVRVYDYGYTDATDPDTPGAAFLVMEFIEGESLDRVLARTGALEPRFAMKVLASLLDALGAVHRTGVVHRDVKPANVMLTSGGVVLADFGIARSPESLGLTAADALMGTVPYLAPELFHAETPTPAADVYAVGILGYELLSGRQPFQAASTAAVMYMHMHEPPPPLPDYVSAPAAEVLWHALEKDPAHRWADGAEMAEAVRHVLDGPVEAGEDLADAPGAGGAYGGHAGTPSGYEDTLTDSGGRRRRRPAGEGAGYAAAAGYSEGLYGDAVQDGRYGRDAAFGESAASGFGGPHGHGEYEDGYPPSYGHADALGETAQLNAMPPDATRVYDERIAPIPDAGGRGGRAADFPDGTRVYDLPSAMTDSGGGRHAGPPTHHAAADPPVRRRGADSHQSAPTGFGAGGRSRGLRPEVRRKALITAAVAVPAMLGLSVALAMSSSGKSPDGGSPAPGPAQQTDVPTAGTATGDPVPPTEPLPTSTSVYGHTAPHHTYTTYPPTGHTSGDESSSSATDPATSGSRSGQPTDSGSTSSSSQPGTPTSTSSSQGTTSPSSSPSSHPSSSPS</sequence>
<dbReference type="InParanoid" id="C7PZ47"/>
<feature type="region of interest" description="Disordered" evidence="8">
    <location>
        <begin position="285"/>
        <end position="325"/>
    </location>
</feature>
<dbReference type="GO" id="GO:0005524">
    <property type="term" value="F:ATP binding"/>
    <property type="evidence" value="ECO:0007669"/>
    <property type="project" value="UniProtKB-UniRule"/>
</dbReference>
<dbReference type="PROSITE" id="PS00108">
    <property type="entry name" value="PROTEIN_KINASE_ST"/>
    <property type="match status" value="1"/>
</dbReference>
<name>C7PZ47_CATAD</name>
<dbReference type="KEGG" id="cai:Caci_0667"/>
<dbReference type="Pfam" id="PF00069">
    <property type="entry name" value="Pkinase"/>
    <property type="match status" value="1"/>
</dbReference>
<feature type="region of interest" description="Disordered" evidence="8">
    <location>
        <begin position="360"/>
        <end position="381"/>
    </location>
</feature>
<dbReference type="SUPFAM" id="SSF56112">
    <property type="entry name" value="Protein kinase-like (PK-like)"/>
    <property type="match status" value="1"/>
</dbReference>
<dbReference type="SMART" id="SM00220">
    <property type="entry name" value="S_TKc"/>
    <property type="match status" value="1"/>
</dbReference>
<dbReference type="RefSeq" id="WP_012784898.1">
    <property type="nucleotide sequence ID" value="NC_013131.1"/>
</dbReference>
<dbReference type="AlphaFoldDB" id="C7PZ47"/>
<evidence type="ECO:0000256" key="2">
    <source>
        <dbReference type="ARBA" id="ARBA00022527"/>
    </source>
</evidence>
<keyword evidence="4 7" id="KW-0547">Nucleotide-binding</keyword>
<evidence type="ECO:0000256" key="5">
    <source>
        <dbReference type="ARBA" id="ARBA00022777"/>
    </source>
</evidence>
<dbReference type="HOGENOM" id="CLU_430050_0_0_11"/>
<evidence type="ECO:0000256" key="6">
    <source>
        <dbReference type="ARBA" id="ARBA00022840"/>
    </source>
</evidence>
<organism evidence="10 11">
    <name type="scientific">Catenulispora acidiphila (strain DSM 44928 / JCM 14897 / NBRC 102108 / NRRL B-24433 / ID139908)</name>
    <dbReference type="NCBI Taxonomy" id="479433"/>
    <lineage>
        <taxon>Bacteria</taxon>
        <taxon>Bacillati</taxon>
        <taxon>Actinomycetota</taxon>
        <taxon>Actinomycetes</taxon>
        <taxon>Catenulisporales</taxon>
        <taxon>Catenulisporaceae</taxon>
        <taxon>Catenulispora</taxon>
    </lineage>
</organism>
<gene>
    <name evidence="10" type="ordered locus">Caci_0667</name>
</gene>
<dbReference type="STRING" id="479433.Caci_0667"/>
<feature type="region of interest" description="Disordered" evidence="8">
    <location>
        <begin position="510"/>
        <end position="636"/>
    </location>
</feature>
<dbReference type="Gene3D" id="3.30.200.20">
    <property type="entry name" value="Phosphorylase Kinase, domain 1"/>
    <property type="match status" value="1"/>
</dbReference>
<dbReference type="PANTHER" id="PTHR43289">
    <property type="entry name" value="MITOGEN-ACTIVATED PROTEIN KINASE KINASE KINASE 20-RELATED"/>
    <property type="match status" value="1"/>
</dbReference>
<proteinExistence type="predicted"/>
<keyword evidence="11" id="KW-1185">Reference proteome</keyword>
<dbReference type="CDD" id="cd14014">
    <property type="entry name" value="STKc_PknB_like"/>
    <property type="match status" value="1"/>
</dbReference>
<dbReference type="Gene3D" id="1.10.510.10">
    <property type="entry name" value="Transferase(Phosphotransferase) domain 1"/>
    <property type="match status" value="1"/>
</dbReference>
<evidence type="ECO:0000259" key="9">
    <source>
        <dbReference type="PROSITE" id="PS50011"/>
    </source>
</evidence>
<evidence type="ECO:0000256" key="3">
    <source>
        <dbReference type="ARBA" id="ARBA00022679"/>
    </source>
</evidence>
<feature type="binding site" evidence="7">
    <location>
        <position position="43"/>
    </location>
    <ligand>
        <name>ATP</name>
        <dbReference type="ChEBI" id="CHEBI:30616"/>
    </ligand>
</feature>
<evidence type="ECO:0000313" key="10">
    <source>
        <dbReference type="EMBL" id="ACU69603.1"/>
    </source>
</evidence>
<feature type="compositionally biased region" description="Low complexity" evidence="8">
    <location>
        <begin position="511"/>
        <end position="521"/>
    </location>
</feature>
<feature type="compositionally biased region" description="Low complexity" evidence="8">
    <location>
        <begin position="593"/>
        <end position="636"/>
    </location>
</feature>